<accession>A0A0P7BDP9</accession>
<name>A0A0P7BDP9_9HYPO</name>
<feature type="signal peptide" evidence="9">
    <location>
        <begin position="1"/>
        <end position="17"/>
    </location>
</feature>
<dbReference type="Pfam" id="PF02225">
    <property type="entry name" value="PA"/>
    <property type="match status" value="1"/>
</dbReference>
<evidence type="ECO:0000256" key="8">
    <source>
        <dbReference type="PROSITE-ProRule" id="PRU01240"/>
    </source>
</evidence>
<dbReference type="Gene3D" id="3.50.30.30">
    <property type="match status" value="1"/>
</dbReference>
<evidence type="ECO:0000259" key="10">
    <source>
        <dbReference type="Pfam" id="PF00082"/>
    </source>
</evidence>
<evidence type="ECO:0000259" key="11">
    <source>
        <dbReference type="Pfam" id="PF02225"/>
    </source>
</evidence>
<dbReference type="CDD" id="cd02124">
    <property type="entry name" value="PA_PoS1_like"/>
    <property type="match status" value="1"/>
</dbReference>
<feature type="domain" description="Peptidase S8/S53" evidence="10">
    <location>
        <begin position="154"/>
        <end position="569"/>
    </location>
</feature>
<feature type="active site" description="Charge relay system" evidence="7 8">
    <location>
        <position position="163"/>
    </location>
</feature>
<dbReference type="PROSITE" id="PS00138">
    <property type="entry name" value="SUBTILASE_SER"/>
    <property type="match status" value="1"/>
</dbReference>
<dbReference type="OrthoDB" id="10256524at2759"/>
<keyword evidence="4 9" id="KW-0732">Signal</keyword>
<dbReference type="AlphaFoldDB" id="A0A0P7BDP9"/>
<dbReference type="Pfam" id="PF06280">
    <property type="entry name" value="fn3_5"/>
    <property type="match status" value="1"/>
</dbReference>
<sequence>MVRLSVVVSLFAAVASAVNMDKIKSKKTIARLPGAYIFEFEDDNDRTDFYSKAAADGKTRMDFDYKLFKGASIQFNDLEHAEELAAKMLDLPAVKGMWPVKVYSIPKPRVDWQGSPGQEYASMKKRSADDQVKDVFSPHVMTQVDKLREEGYTGKGIKLAVVDSGIDYTHPALGGCFGPGCLVSWGTDLVGNDYNGYNEVNPDDDPMDCQGHGTHVAGIIAAQDNDMDFTGAAPGVSLGAYRVFGCEGEAGNDVLIAAFNRAYEDGADIITASIGGPSGWSEEAWAVAVSRIVEQGVPCTLAAGNEGDVGMFYASTAASGQGVTAVASFDNSKTVSLLNVSHYTVNGSQKQEFGSLAGVPDAWGGVKLPLWAPSYDTNSSDSGCDAYPDNTPDLSGYIVLVRRGTCTFAEKATNAAAAGAKYFMVYNNEAGSIPIDVSTVKGIKAAGMVGPELGKKWINLLKQGSKVVLEMSDGSDGKVVLEEVPNELTGGAVSVFTSWGPTWEMDNKPQFGAPGGGILSTYPQKLGSYAVLSGTSMATPLIAGIFALISEVRGTLEPELIENLLSGSSNPQLFNNGETYYQFLAPVAQQGAGLVQAHDAAYAKILLTPSGLSFNDTDNFVESRNFTLRNTGRKDIEVEISHIPAVTMYTLVEDTIYPGSFPNEFASTQATVKFSENKVTIGAGESVTIEALPTPPKGLQAKRLPVWSGYIAINGTDGTSLSIPYQGLTGSLHNSTVLGPKDTWISKSTDENLLPVPENTTFTLPKPGTITDPAEVNTTTSTPFPALVWFLALGSSKLRADVVPVASNSTSQAHYDVPRNGSLGQVVGFPLLWNPMSSNSLAWSGELSDGSYAPAGLYKIVYRALRIFGDEEKDTDWDKSESPSFGIKYA</sequence>
<reference evidence="13 14" key="1">
    <citation type="submission" date="2015-09" db="EMBL/GenBank/DDBJ databases">
        <title>Draft genome of a European isolate of the apple canker pathogen Neonectria ditissima.</title>
        <authorList>
            <person name="Gomez-Cortecero A."/>
            <person name="Harrison R.J."/>
            <person name="Armitage A.D."/>
        </authorList>
    </citation>
    <scope>NUCLEOTIDE SEQUENCE [LARGE SCALE GENOMIC DNA]</scope>
    <source>
        <strain evidence="13 14">R09/05</strain>
    </source>
</reference>
<evidence type="ECO:0000256" key="3">
    <source>
        <dbReference type="ARBA" id="ARBA00022670"/>
    </source>
</evidence>
<dbReference type="CDD" id="cd07489">
    <property type="entry name" value="Peptidases_S8_5"/>
    <property type="match status" value="1"/>
</dbReference>
<dbReference type="InterPro" id="IPR023828">
    <property type="entry name" value="Peptidase_S8_Ser-AS"/>
</dbReference>
<keyword evidence="3 8" id="KW-0645">Protease</keyword>
<dbReference type="PANTHER" id="PTHR43806">
    <property type="entry name" value="PEPTIDASE S8"/>
    <property type="match status" value="1"/>
</dbReference>
<evidence type="ECO:0000256" key="1">
    <source>
        <dbReference type="ARBA" id="ARBA00011073"/>
    </source>
</evidence>
<dbReference type="InterPro" id="IPR015500">
    <property type="entry name" value="Peptidase_S8_subtilisin-rel"/>
</dbReference>
<keyword evidence="14" id="KW-1185">Reference proteome</keyword>
<comment type="caution">
    <text evidence="13">The sequence shown here is derived from an EMBL/GenBank/DDBJ whole genome shotgun (WGS) entry which is preliminary data.</text>
</comment>
<protein>
    <recommendedName>
        <fullName evidence="15">Minor extracellular protease vpr</fullName>
    </recommendedName>
</protein>
<keyword evidence="2" id="KW-0964">Secreted</keyword>
<dbReference type="InterPro" id="IPR050131">
    <property type="entry name" value="Peptidase_S8_subtilisin-like"/>
</dbReference>
<keyword evidence="6 8" id="KW-0720">Serine protease</keyword>
<organism evidence="13 14">
    <name type="scientific">Neonectria ditissima</name>
    <dbReference type="NCBI Taxonomy" id="78410"/>
    <lineage>
        <taxon>Eukaryota</taxon>
        <taxon>Fungi</taxon>
        <taxon>Dikarya</taxon>
        <taxon>Ascomycota</taxon>
        <taxon>Pezizomycotina</taxon>
        <taxon>Sordariomycetes</taxon>
        <taxon>Hypocreomycetidae</taxon>
        <taxon>Hypocreales</taxon>
        <taxon>Nectriaceae</taxon>
        <taxon>Neonectria</taxon>
    </lineage>
</organism>
<dbReference type="PANTHER" id="PTHR43806:SF66">
    <property type="entry name" value="SERIN ENDOPEPTIDASE"/>
    <property type="match status" value="1"/>
</dbReference>
<gene>
    <name evidence="13" type="ORF">AK830_g2878</name>
</gene>
<evidence type="ECO:0000259" key="12">
    <source>
        <dbReference type="Pfam" id="PF06280"/>
    </source>
</evidence>
<evidence type="ECO:0000256" key="4">
    <source>
        <dbReference type="ARBA" id="ARBA00022729"/>
    </source>
</evidence>
<comment type="similarity">
    <text evidence="1 8">Belongs to the peptidase S8 family.</text>
</comment>
<dbReference type="GO" id="GO:0006508">
    <property type="term" value="P:proteolysis"/>
    <property type="evidence" value="ECO:0007669"/>
    <property type="project" value="UniProtKB-KW"/>
</dbReference>
<dbReference type="EMBL" id="LKCW01000029">
    <property type="protein sequence ID" value="KPM43690.1"/>
    <property type="molecule type" value="Genomic_DNA"/>
</dbReference>
<dbReference type="InterPro" id="IPR034187">
    <property type="entry name" value="Peptidases_S8_5"/>
</dbReference>
<evidence type="ECO:0000313" key="13">
    <source>
        <dbReference type="EMBL" id="KPM43690.1"/>
    </source>
</evidence>
<feature type="domain" description="PA" evidence="11">
    <location>
        <begin position="373"/>
        <end position="436"/>
    </location>
</feature>
<evidence type="ECO:0000313" key="14">
    <source>
        <dbReference type="Proteomes" id="UP000050424"/>
    </source>
</evidence>
<proteinExistence type="inferred from homology"/>
<dbReference type="GO" id="GO:0004252">
    <property type="term" value="F:serine-type endopeptidase activity"/>
    <property type="evidence" value="ECO:0007669"/>
    <property type="project" value="UniProtKB-UniRule"/>
</dbReference>
<dbReference type="Pfam" id="PF00082">
    <property type="entry name" value="Peptidase_S8"/>
    <property type="match status" value="1"/>
</dbReference>
<keyword evidence="2" id="KW-0134">Cell wall</keyword>
<evidence type="ECO:0008006" key="15">
    <source>
        <dbReference type="Google" id="ProtNLM"/>
    </source>
</evidence>
<dbReference type="InterPro" id="IPR036852">
    <property type="entry name" value="Peptidase_S8/S53_dom_sf"/>
</dbReference>
<feature type="active site" description="Charge relay system" evidence="7 8">
    <location>
        <position position="536"/>
    </location>
</feature>
<dbReference type="PRINTS" id="PR00723">
    <property type="entry name" value="SUBTILISIN"/>
</dbReference>
<dbReference type="InterPro" id="IPR022398">
    <property type="entry name" value="Peptidase_S8_His-AS"/>
</dbReference>
<dbReference type="InterPro" id="IPR000209">
    <property type="entry name" value="Peptidase_S8/S53_dom"/>
</dbReference>
<dbReference type="SUPFAM" id="SSF52025">
    <property type="entry name" value="PA domain"/>
    <property type="match status" value="1"/>
</dbReference>
<evidence type="ECO:0000256" key="9">
    <source>
        <dbReference type="SAM" id="SignalP"/>
    </source>
</evidence>
<dbReference type="InterPro" id="IPR003137">
    <property type="entry name" value="PA_domain"/>
</dbReference>
<evidence type="ECO:0000256" key="5">
    <source>
        <dbReference type="ARBA" id="ARBA00022801"/>
    </source>
</evidence>
<evidence type="ECO:0000256" key="2">
    <source>
        <dbReference type="ARBA" id="ARBA00022512"/>
    </source>
</evidence>
<keyword evidence="5 8" id="KW-0378">Hydrolase</keyword>
<dbReference type="Gene3D" id="3.40.50.200">
    <property type="entry name" value="Peptidase S8/S53 domain"/>
    <property type="match status" value="1"/>
</dbReference>
<dbReference type="STRING" id="78410.A0A0P7BDP9"/>
<feature type="chain" id="PRO_5006135704" description="Minor extracellular protease vpr" evidence="9">
    <location>
        <begin position="18"/>
        <end position="890"/>
    </location>
</feature>
<dbReference type="PROSITE" id="PS00137">
    <property type="entry name" value="SUBTILASE_HIS"/>
    <property type="match status" value="1"/>
</dbReference>
<dbReference type="InterPro" id="IPR046450">
    <property type="entry name" value="PA_dom_sf"/>
</dbReference>
<evidence type="ECO:0000256" key="6">
    <source>
        <dbReference type="ARBA" id="ARBA00022825"/>
    </source>
</evidence>
<dbReference type="InterPro" id="IPR010435">
    <property type="entry name" value="C5a/SBT2-like_Fn3"/>
</dbReference>
<feature type="domain" description="C5a peptidase/Subtilisin-like protease SBT2-like Fn3-like" evidence="12">
    <location>
        <begin position="613"/>
        <end position="725"/>
    </location>
</feature>
<dbReference type="GO" id="GO:0016020">
    <property type="term" value="C:membrane"/>
    <property type="evidence" value="ECO:0007669"/>
    <property type="project" value="InterPro"/>
</dbReference>
<evidence type="ECO:0000256" key="7">
    <source>
        <dbReference type="PIRSR" id="PIRSR615500-1"/>
    </source>
</evidence>
<dbReference type="PROSITE" id="PS51892">
    <property type="entry name" value="SUBTILASE"/>
    <property type="match status" value="1"/>
</dbReference>
<dbReference type="Proteomes" id="UP000050424">
    <property type="component" value="Unassembled WGS sequence"/>
</dbReference>
<dbReference type="SUPFAM" id="SSF52743">
    <property type="entry name" value="Subtilisin-like"/>
    <property type="match status" value="1"/>
</dbReference>
<feature type="active site" description="Charge relay system" evidence="7 8">
    <location>
        <position position="212"/>
    </location>
</feature>